<dbReference type="AlphaFoldDB" id="A0A2A2TEE0"/>
<comment type="caution">
    <text evidence="1">The sequence shown here is derived from an EMBL/GenBank/DDBJ whole genome shotgun (WGS) entry which is preliminary data.</text>
</comment>
<evidence type="ECO:0000313" key="2">
    <source>
        <dbReference type="Proteomes" id="UP000218238"/>
    </source>
</evidence>
<gene>
    <name evidence="1" type="ORF">CK510_21675</name>
</gene>
<accession>A0A2A2TEE0</accession>
<proteinExistence type="predicted"/>
<reference evidence="1 2" key="1">
    <citation type="submission" date="2017-08" db="EMBL/GenBank/DDBJ databases">
        <title>Draft genome sequence of filamentous cyanobacterium Calothrix elsteri CCALA 953.</title>
        <authorList>
            <person name="Gagunashvili A.N."/>
            <person name="Elster J."/>
            <person name="Andresson O.S."/>
        </authorList>
    </citation>
    <scope>NUCLEOTIDE SEQUENCE [LARGE SCALE GENOMIC DNA]</scope>
    <source>
        <strain evidence="1 2">CCALA 953</strain>
    </source>
</reference>
<keyword evidence="2" id="KW-1185">Reference proteome</keyword>
<name>A0A2A2TEE0_9CYAN</name>
<dbReference type="OrthoDB" id="522906at2"/>
<evidence type="ECO:0000313" key="1">
    <source>
        <dbReference type="EMBL" id="PAX52016.1"/>
    </source>
</evidence>
<dbReference type="EMBL" id="NTFS01000295">
    <property type="protein sequence ID" value="PAX52016.1"/>
    <property type="molecule type" value="Genomic_DNA"/>
</dbReference>
<protein>
    <submittedName>
        <fullName evidence="1">Uncharacterized protein</fullName>
    </submittedName>
</protein>
<organism evidence="1 2">
    <name type="scientific">Brunnivagina elsteri CCALA 953</name>
    <dbReference type="NCBI Taxonomy" id="987040"/>
    <lineage>
        <taxon>Bacteria</taxon>
        <taxon>Bacillati</taxon>
        <taxon>Cyanobacteriota</taxon>
        <taxon>Cyanophyceae</taxon>
        <taxon>Nostocales</taxon>
        <taxon>Calotrichaceae</taxon>
        <taxon>Brunnivagina</taxon>
    </lineage>
</organism>
<sequence length="78" mass="8620">MTKKLPDEAKVTERVKKDIEQSLTLADTLNGKKPLGGTLGKKLQNKLVDTTNDFEQFLKDIDYLIKGYSTSGSQTLGC</sequence>
<dbReference type="Proteomes" id="UP000218238">
    <property type="component" value="Unassembled WGS sequence"/>
</dbReference>
<dbReference type="RefSeq" id="WP_095723669.1">
    <property type="nucleotide sequence ID" value="NZ_NTFS01000295.1"/>
</dbReference>